<reference evidence="2" key="2">
    <citation type="journal article" date="2017" name="J. Anim. Genet.">
        <title>Multiple reference genome sequences of hot pepper reveal the massive evolution of plant disease resistance genes by retroduplication.</title>
        <authorList>
            <person name="Kim S."/>
            <person name="Park J."/>
            <person name="Yeom S.-I."/>
            <person name="Kim Y.-M."/>
            <person name="Seo E."/>
            <person name="Kim K.-T."/>
            <person name="Kim M.-S."/>
            <person name="Lee J.M."/>
            <person name="Cheong K."/>
            <person name="Shin H.-S."/>
            <person name="Kim S.-B."/>
            <person name="Han K."/>
            <person name="Lee J."/>
            <person name="Park M."/>
            <person name="Lee H.-A."/>
            <person name="Lee H.-Y."/>
            <person name="Lee Y."/>
            <person name="Oh S."/>
            <person name="Lee J.H."/>
            <person name="Choi E."/>
            <person name="Choi E."/>
            <person name="Lee S.E."/>
            <person name="Jeon J."/>
            <person name="Kim H."/>
            <person name="Choi G."/>
            <person name="Song H."/>
            <person name="Lee J."/>
            <person name="Lee S.-C."/>
            <person name="Kwon J.-K."/>
            <person name="Lee H.-Y."/>
            <person name="Koo N."/>
            <person name="Hong Y."/>
            <person name="Kim R.W."/>
            <person name="Kang W.-H."/>
            <person name="Huh J.H."/>
            <person name="Kang B.-C."/>
            <person name="Yang T.-J."/>
            <person name="Lee Y.-H."/>
            <person name="Bennetzen J.L."/>
            <person name="Choi D."/>
        </authorList>
    </citation>
    <scope>NUCLEOTIDE SEQUENCE [LARGE SCALE GENOMIC DNA]</scope>
    <source>
        <strain evidence="2">cv. PBC81</strain>
    </source>
</reference>
<dbReference type="PANTHER" id="PTHR48007">
    <property type="entry name" value="LEUCINE-RICH REPEAT RECEPTOR-LIKE PROTEIN KINASE PXC1"/>
    <property type="match status" value="1"/>
</dbReference>
<reference evidence="1 2" key="1">
    <citation type="journal article" date="2017" name="Genome Biol.">
        <title>New reference genome sequences of hot pepper reveal the massive evolution of plant disease-resistance genes by retroduplication.</title>
        <authorList>
            <person name="Kim S."/>
            <person name="Park J."/>
            <person name="Yeom S.I."/>
            <person name="Kim Y.M."/>
            <person name="Seo E."/>
            <person name="Kim K.T."/>
            <person name="Kim M.S."/>
            <person name="Lee J.M."/>
            <person name="Cheong K."/>
            <person name="Shin H.S."/>
            <person name="Kim S.B."/>
            <person name="Han K."/>
            <person name="Lee J."/>
            <person name="Park M."/>
            <person name="Lee H.A."/>
            <person name="Lee H.Y."/>
            <person name="Lee Y."/>
            <person name="Oh S."/>
            <person name="Lee J.H."/>
            <person name="Choi E."/>
            <person name="Choi E."/>
            <person name="Lee S.E."/>
            <person name="Jeon J."/>
            <person name="Kim H."/>
            <person name="Choi G."/>
            <person name="Song H."/>
            <person name="Lee J."/>
            <person name="Lee S.C."/>
            <person name="Kwon J.K."/>
            <person name="Lee H.Y."/>
            <person name="Koo N."/>
            <person name="Hong Y."/>
            <person name="Kim R.W."/>
            <person name="Kang W.H."/>
            <person name="Huh J.H."/>
            <person name="Kang B.C."/>
            <person name="Yang T.J."/>
            <person name="Lee Y.H."/>
            <person name="Bennetzen J.L."/>
            <person name="Choi D."/>
        </authorList>
    </citation>
    <scope>NUCLEOTIDE SEQUENCE [LARGE SCALE GENOMIC DNA]</scope>
    <source>
        <strain evidence="2">cv. PBC81</strain>
    </source>
</reference>
<evidence type="ECO:0000313" key="2">
    <source>
        <dbReference type="Proteomes" id="UP000224567"/>
    </source>
</evidence>
<protein>
    <submittedName>
        <fullName evidence="1">LRR receptor-like serine/threonine-protein kinase</fullName>
    </submittedName>
</protein>
<name>A0A2G2XMI1_CAPBA</name>
<dbReference type="GO" id="GO:0016301">
    <property type="term" value="F:kinase activity"/>
    <property type="evidence" value="ECO:0007669"/>
    <property type="project" value="UniProtKB-KW"/>
</dbReference>
<keyword evidence="2" id="KW-1185">Reference proteome</keyword>
<dbReference type="Proteomes" id="UP000224567">
    <property type="component" value="Unassembled WGS sequence"/>
</dbReference>
<dbReference type="AlphaFoldDB" id="A0A2G2XMI1"/>
<accession>A0A2G2XMI1</accession>
<dbReference type="Gene3D" id="1.10.510.10">
    <property type="entry name" value="Transferase(Phosphotransferase) domain 1"/>
    <property type="match status" value="1"/>
</dbReference>
<gene>
    <name evidence="1" type="ORF">CQW23_00934</name>
</gene>
<comment type="caution">
    <text evidence="1">The sequence shown here is derived from an EMBL/GenBank/DDBJ whole genome shotgun (WGS) entry which is preliminary data.</text>
</comment>
<evidence type="ECO:0000313" key="1">
    <source>
        <dbReference type="EMBL" id="PHT58571.1"/>
    </source>
</evidence>
<dbReference type="EMBL" id="MLFT02000001">
    <property type="protein sequence ID" value="PHT58571.1"/>
    <property type="molecule type" value="Genomic_DNA"/>
</dbReference>
<dbReference type="PANTHER" id="PTHR48007:SF67">
    <property type="entry name" value="POLLEN RECEPTOR-LIKE KINASE 1"/>
    <property type="match status" value="1"/>
</dbReference>
<dbReference type="OrthoDB" id="418615at2759"/>
<organism evidence="1 2">
    <name type="scientific">Capsicum baccatum</name>
    <name type="common">Peruvian pepper</name>
    <dbReference type="NCBI Taxonomy" id="33114"/>
    <lineage>
        <taxon>Eukaryota</taxon>
        <taxon>Viridiplantae</taxon>
        <taxon>Streptophyta</taxon>
        <taxon>Embryophyta</taxon>
        <taxon>Tracheophyta</taxon>
        <taxon>Spermatophyta</taxon>
        <taxon>Magnoliopsida</taxon>
        <taxon>eudicotyledons</taxon>
        <taxon>Gunneridae</taxon>
        <taxon>Pentapetalae</taxon>
        <taxon>asterids</taxon>
        <taxon>lamiids</taxon>
        <taxon>Solanales</taxon>
        <taxon>Solanaceae</taxon>
        <taxon>Solanoideae</taxon>
        <taxon>Capsiceae</taxon>
        <taxon>Capsicum</taxon>
    </lineage>
</organism>
<sequence length="121" mass="13946">MFLINRFPANYLKQGKGANADLAVWVNSVVREEWTGEVFDKDMNTNKHNCEGEMLKLLKIGMCCCEMDVGRRWDLMEALDKIEELKDSDGEDYSSNYYPSEGEMYSSKAITDDDFSFSRNV</sequence>
<dbReference type="InterPro" id="IPR046959">
    <property type="entry name" value="PRK1-6/SRF4-like"/>
</dbReference>
<dbReference type="STRING" id="33114.A0A2G2XMI1"/>
<proteinExistence type="predicted"/>